<organism evidence="2 3">
    <name type="scientific">Tilletiaria anomala (strain ATCC 24038 / CBS 436.72 / UBC 951)</name>
    <dbReference type="NCBI Taxonomy" id="1037660"/>
    <lineage>
        <taxon>Eukaryota</taxon>
        <taxon>Fungi</taxon>
        <taxon>Dikarya</taxon>
        <taxon>Basidiomycota</taxon>
        <taxon>Ustilaginomycotina</taxon>
        <taxon>Exobasidiomycetes</taxon>
        <taxon>Georgefischeriales</taxon>
        <taxon>Tilletiariaceae</taxon>
        <taxon>Tilletiaria</taxon>
    </lineage>
</organism>
<feature type="compositionally biased region" description="Polar residues" evidence="1">
    <location>
        <begin position="117"/>
        <end position="140"/>
    </location>
</feature>
<dbReference type="GeneID" id="25267917"/>
<dbReference type="InParanoid" id="A0A066V015"/>
<reference evidence="2 3" key="1">
    <citation type="submission" date="2014-05" db="EMBL/GenBank/DDBJ databases">
        <title>Draft genome sequence of a rare smut relative, Tilletiaria anomala UBC 951.</title>
        <authorList>
            <consortium name="DOE Joint Genome Institute"/>
            <person name="Toome M."/>
            <person name="Kuo A."/>
            <person name="Henrissat B."/>
            <person name="Lipzen A."/>
            <person name="Tritt A."/>
            <person name="Yoshinaga Y."/>
            <person name="Zane M."/>
            <person name="Barry K."/>
            <person name="Grigoriev I.V."/>
            <person name="Spatafora J.W."/>
            <person name="Aimea M.C."/>
        </authorList>
    </citation>
    <scope>NUCLEOTIDE SEQUENCE [LARGE SCALE GENOMIC DNA]</scope>
    <source>
        <strain evidence="2 3">UBC 951</strain>
    </source>
</reference>
<dbReference type="HOGENOM" id="CLU_1836517_0_0_1"/>
<dbReference type="RefSeq" id="XP_013239710.1">
    <property type="nucleotide sequence ID" value="XM_013384256.1"/>
</dbReference>
<protein>
    <submittedName>
        <fullName evidence="2">Uncharacterized protein</fullName>
    </submittedName>
</protein>
<dbReference type="AlphaFoldDB" id="A0A066V015"/>
<dbReference type="Proteomes" id="UP000027361">
    <property type="component" value="Unassembled WGS sequence"/>
</dbReference>
<name>A0A066V015_TILAU</name>
<dbReference type="EMBL" id="JMSN01000264">
    <property type="protein sequence ID" value="KDN34811.1"/>
    <property type="molecule type" value="Genomic_DNA"/>
</dbReference>
<accession>A0A066V015</accession>
<proteinExistence type="predicted"/>
<sequence>MTMAPSLTMPKQVKASVMLTLGVVGQVTSSIHRMKTAKDLGNTLEVQCQPKGAIHPQRLLHSQGGALRRADRSTSIASQRRMARSKHNESKCWRPSTVSPAMAKSIHAKQHCPDSQAAWQSADKGTQRFNTTSGGASPTS</sequence>
<gene>
    <name evidence="2" type="ORF">K437DRAFT_89718</name>
</gene>
<comment type="caution">
    <text evidence="2">The sequence shown here is derived from an EMBL/GenBank/DDBJ whole genome shotgun (WGS) entry which is preliminary data.</text>
</comment>
<evidence type="ECO:0000313" key="2">
    <source>
        <dbReference type="EMBL" id="KDN34811.1"/>
    </source>
</evidence>
<feature type="region of interest" description="Disordered" evidence="1">
    <location>
        <begin position="63"/>
        <end position="140"/>
    </location>
</feature>
<keyword evidence="3" id="KW-1185">Reference proteome</keyword>
<evidence type="ECO:0000256" key="1">
    <source>
        <dbReference type="SAM" id="MobiDB-lite"/>
    </source>
</evidence>
<evidence type="ECO:0000313" key="3">
    <source>
        <dbReference type="Proteomes" id="UP000027361"/>
    </source>
</evidence>